<name>A0A976N2L4_9VIRU</name>
<keyword evidence="5" id="KW-0946">Virion</keyword>
<reference evidence="6" key="1">
    <citation type="submission" date="2022-02" db="EMBL/GenBank/DDBJ databases">
        <title>Towards deciphering the DNA virus diversity associated with rodent species in the families Cricetidae and Heteromyidae.</title>
        <authorList>
            <person name="Lund M."/>
            <person name="Larsen B.B."/>
            <person name="Gryseels S."/>
            <person name="Kraberger S."/>
            <person name="Rowsey D.M."/>
            <person name="Steger L."/>
            <person name="Yule K.M."/>
            <person name="Upham N.S."/>
            <person name="Worobey M."/>
            <person name="Van Doorslaer K."/>
            <person name="Varsani A."/>
        </authorList>
    </citation>
    <scope>NUCLEOTIDE SEQUENCE</scope>
    <source>
        <strain evidence="6">NeonRodF8_43</strain>
    </source>
</reference>
<evidence type="ECO:0000256" key="3">
    <source>
        <dbReference type="ARBA" id="ARBA00022431"/>
    </source>
</evidence>
<comment type="similarity">
    <text evidence="2">Belongs to the microviridae F protein family.</text>
</comment>
<dbReference type="InterPro" id="IPR016184">
    <property type="entry name" value="Capsid/spike_ssDNA_virus"/>
</dbReference>
<dbReference type="InterPro" id="IPR037002">
    <property type="entry name" value="Microviridae_protein_F_sf"/>
</dbReference>
<dbReference type="InterPro" id="IPR003514">
    <property type="entry name" value="Microviridae_protein_F"/>
</dbReference>
<keyword evidence="4" id="KW-0167">Capsid protein</keyword>
<dbReference type="Gene3D" id="2.60.169.10">
    <property type="entry name" value="Microviridae F protein"/>
    <property type="match status" value="2"/>
</dbReference>
<dbReference type="GO" id="GO:0005198">
    <property type="term" value="F:structural molecule activity"/>
    <property type="evidence" value="ECO:0007669"/>
    <property type="project" value="InterPro"/>
</dbReference>
<dbReference type="SUPFAM" id="SSF88645">
    <property type="entry name" value="ssDNA viruses"/>
    <property type="match status" value="1"/>
</dbReference>
<dbReference type="EMBL" id="OM869635">
    <property type="protein sequence ID" value="UPW41605.1"/>
    <property type="molecule type" value="Genomic_DNA"/>
</dbReference>
<keyword evidence="3" id="KW-1140">T=1 icosahedral capsid protein</keyword>
<evidence type="ECO:0000256" key="4">
    <source>
        <dbReference type="ARBA" id="ARBA00022561"/>
    </source>
</evidence>
<dbReference type="Pfam" id="PF02305">
    <property type="entry name" value="Phage_F"/>
    <property type="match status" value="1"/>
</dbReference>
<dbReference type="GO" id="GO:0039615">
    <property type="term" value="C:T=1 icosahedral viral capsid"/>
    <property type="evidence" value="ECO:0007669"/>
    <property type="project" value="UniProtKB-KW"/>
</dbReference>
<organism evidence="6">
    <name type="scientific">Peromfec virus RodF8_43</name>
    <dbReference type="NCBI Taxonomy" id="2929376"/>
    <lineage>
        <taxon>Viruses</taxon>
        <taxon>Monodnaviria</taxon>
        <taxon>Sangervirae</taxon>
        <taxon>Phixviricota</taxon>
        <taxon>Malgrandaviricetes</taxon>
        <taxon>Petitvirales</taxon>
        <taxon>Microviridae</taxon>
    </lineage>
</organism>
<comment type="subcellular location">
    <subcellularLocation>
        <location evidence="1">Virion</location>
    </subcellularLocation>
</comment>
<evidence type="ECO:0000256" key="1">
    <source>
        <dbReference type="ARBA" id="ARBA00004328"/>
    </source>
</evidence>
<evidence type="ECO:0000256" key="5">
    <source>
        <dbReference type="ARBA" id="ARBA00022844"/>
    </source>
</evidence>
<sequence>MKVGVFMNRNVESHFSMLPHADIQRSKFDRSHSVKVSFNIGDLIPFFVDEVLPGDTFSVDTSKVVRMPTLLQPIMDNIYLDTYFFFVPNRLVWEHWKEFNGENNTSPWLQTVEYEVPQVTAPTDGWHIGSVADYMGVPTGIDGFSVNALPFRAYSLICNEWFRDENLVAPLSTDIGDATVAGVNPVSVLDPTSAPPYSASRGGQVFKAAKFHDYFTSALPAPQKGPAVTIPLFDSGVLLPVYPKNGTGLTYPNTDPLHFYDSSAASTGLYNLGFTGSNFNALGIPSTSGTANAGYAIPDNLVASVGSTIAGATVNDLRMAFQIQKLYEKDARGGTRYIEILKAHFGVTSPDARLQRPEYLGGNRIPLSIMQVTASQGAGTGVNSVRLGSTGAFSLSTDRHSDFTHSFVEHGFVIGVMVARYDHTYQQGLERFWSRKGRFDYYWPVLANIGEQPILNKEIFLQGTDQDEEVFGYQEAWADYRYKTNRVCGAFRSSAPASLDVWHLADFYSRLPFLSSSWIHEDTANVERIFAIGSVAGDDVFQLFADVFIKNTCVRPMPMYSIPGLIDHH</sequence>
<proteinExistence type="inferred from homology"/>
<protein>
    <submittedName>
        <fullName evidence="6">Major capsid protein</fullName>
    </submittedName>
</protein>
<accession>A0A976N2L4</accession>
<evidence type="ECO:0000313" key="6">
    <source>
        <dbReference type="EMBL" id="UPW41605.1"/>
    </source>
</evidence>
<evidence type="ECO:0000256" key="2">
    <source>
        <dbReference type="ARBA" id="ARBA00009963"/>
    </source>
</evidence>